<dbReference type="Gene3D" id="3.40.50.10810">
    <property type="entry name" value="Tandem AAA-ATPase domain"/>
    <property type="match status" value="1"/>
</dbReference>
<dbReference type="Pfam" id="PF18339">
    <property type="entry name" value="Tudor_1_RapA"/>
    <property type="match status" value="1"/>
</dbReference>
<dbReference type="GO" id="GO:0016817">
    <property type="term" value="F:hydrolase activity, acting on acid anhydrides"/>
    <property type="evidence" value="ECO:0007669"/>
    <property type="project" value="InterPro"/>
</dbReference>
<protein>
    <recommendedName>
        <fullName evidence="9">RNA polymerase-associated protein RapA</fullName>
        <ecNumber evidence="9">3.6.4.-</ecNumber>
    </recommendedName>
    <alternativeName>
        <fullName evidence="9">ATP-dependent helicase HepA</fullName>
    </alternativeName>
</protein>
<dbReference type="InterPro" id="IPR040766">
    <property type="entry name" value="Tudor_2_RapA"/>
</dbReference>
<dbReference type="SMART" id="SM00487">
    <property type="entry name" value="DEXDc"/>
    <property type="match status" value="1"/>
</dbReference>
<keyword evidence="4 9" id="KW-0067">ATP-binding</keyword>
<keyword evidence="7 9" id="KW-0010">Activator</keyword>
<keyword evidence="1 9" id="KW-0547">Nucleotide-binding</keyword>
<dbReference type="PROSITE" id="PS51194">
    <property type="entry name" value="HELICASE_CTER"/>
    <property type="match status" value="1"/>
</dbReference>
<dbReference type="InterPro" id="IPR049730">
    <property type="entry name" value="SNF2/RAD54-like_C"/>
</dbReference>
<evidence type="ECO:0000256" key="8">
    <source>
        <dbReference type="ARBA" id="ARBA00023163"/>
    </source>
</evidence>
<keyword evidence="8 9" id="KW-0804">Transcription</keyword>
<evidence type="ECO:0000256" key="7">
    <source>
        <dbReference type="ARBA" id="ARBA00023159"/>
    </source>
</evidence>
<dbReference type="Proteomes" id="UP000322553">
    <property type="component" value="Chromosome"/>
</dbReference>
<dbReference type="NCBIfam" id="NF003426">
    <property type="entry name" value="PRK04914.1"/>
    <property type="match status" value="1"/>
</dbReference>
<proteinExistence type="inferred from homology"/>
<dbReference type="SUPFAM" id="SSF52540">
    <property type="entry name" value="P-loop containing nucleoside triphosphate hydrolases"/>
    <property type="match status" value="2"/>
</dbReference>
<dbReference type="InterPro" id="IPR001650">
    <property type="entry name" value="Helicase_C-like"/>
</dbReference>
<evidence type="ECO:0000256" key="3">
    <source>
        <dbReference type="ARBA" id="ARBA00022806"/>
    </source>
</evidence>
<feature type="domain" description="Helicase C-terminal" evidence="11">
    <location>
        <begin position="495"/>
        <end position="683"/>
    </location>
</feature>
<dbReference type="PANTHER" id="PTHR45766">
    <property type="entry name" value="DNA ANNEALING HELICASE AND ENDONUCLEASE ZRANB3 FAMILY MEMBER"/>
    <property type="match status" value="1"/>
</dbReference>
<comment type="caution">
    <text evidence="9">Lacks conserved residue(s) required for the propagation of feature annotation.</text>
</comment>
<evidence type="ECO:0000259" key="10">
    <source>
        <dbReference type="PROSITE" id="PS51192"/>
    </source>
</evidence>
<dbReference type="InterPro" id="IPR038718">
    <property type="entry name" value="SNF2-like_sf"/>
</dbReference>
<dbReference type="Gene3D" id="3.40.50.300">
    <property type="entry name" value="P-loop containing nucleotide triphosphate hydrolases"/>
    <property type="match status" value="1"/>
</dbReference>
<dbReference type="HAMAP" id="MF_01821">
    <property type="entry name" value="Helicase_RapA"/>
    <property type="match status" value="1"/>
</dbReference>
<accession>A0A5C1A1R7</accession>
<dbReference type="Pfam" id="PF18337">
    <property type="entry name" value="Tudor_RapA"/>
    <property type="match status" value="1"/>
</dbReference>
<comment type="function">
    <text evidence="9">Transcription regulator that activates transcription by stimulating RNA polymerase (RNAP) recycling in case of stress conditions such as supercoiled DNA or high salt concentrations. Probably acts by releasing the RNAP, when it is trapped or immobilized on tightly supercoiled DNA. Does not activate transcription on linear DNA. Probably not involved in DNA repair.</text>
</comment>
<dbReference type="InterPro" id="IPR022737">
    <property type="entry name" value="RapA_C"/>
</dbReference>
<feature type="domain" description="Helicase ATP-binding" evidence="10">
    <location>
        <begin position="163"/>
        <end position="332"/>
    </location>
</feature>
<comment type="similarity">
    <text evidence="9">Belongs to the SNF2/RAD54 helicase family. RapA subfamily.</text>
</comment>
<dbReference type="InterPro" id="IPR027417">
    <property type="entry name" value="P-loop_NTPase"/>
</dbReference>
<reference evidence="12 13" key="1">
    <citation type="submission" date="2019-08" db="EMBL/GenBank/DDBJ databases">
        <title>Complete genome sequence of Kushneria sp. YCWA18, a halophilic phosphate-solubilizing bacterium isolated from Daqiao saltern in China.</title>
        <authorList>
            <person name="Du G.-X."/>
            <person name="Qu L.-Y."/>
        </authorList>
    </citation>
    <scope>NUCLEOTIDE SEQUENCE [LARGE SCALE GENOMIC DNA]</scope>
    <source>
        <strain evidence="12 13">YCWA18</strain>
    </source>
</reference>
<keyword evidence="5 9" id="KW-0805">Transcription regulation</keyword>
<gene>
    <name evidence="9 12" type="primary">rapA</name>
    <name evidence="12" type="ORF">FY550_13815</name>
</gene>
<evidence type="ECO:0000256" key="2">
    <source>
        <dbReference type="ARBA" id="ARBA00022801"/>
    </source>
</evidence>
<dbReference type="Gene3D" id="2.30.30.140">
    <property type="match status" value="1"/>
</dbReference>
<dbReference type="Pfam" id="PF12137">
    <property type="entry name" value="RapA_C"/>
    <property type="match status" value="1"/>
</dbReference>
<evidence type="ECO:0000256" key="1">
    <source>
        <dbReference type="ARBA" id="ARBA00022741"/>
    </source>
</evidence>
<comment type="subunit">
    <text evidence="9">Interacts with the RNAP. Has a higher affinity for the core RNAP than for the holoenzyme. Its ATPase activity is stimulated by binding to RNAP.</text>
</comment>
<dbReference type="GO" id="GO:0003677">
    <property type="term" value="F:DNA binding"/>
    <property type="evidence" value="ECO:0007669"/>
    <property type="project" value="UniProtKB-KW"/>
</dbReference>
<keyword evidence="2 9" id="KW-0378">Hydrolase</keyword>
<dbReference type="Gene3D" id="6.10.140.1500">
    <property type="match status" value="1"/>
</dbReference>
<dbReference type="InterPro" id="IPR023949">
    <property type="entry name" value="Helicase_RapA"/>
</dbReference>
<dbReference type="Pfam" id="PF00176">
    <property type="entry name" value="SNF2-rel_dom"/>
    <property type="match status" value="1"/>
</dbReference>
<dbReference type="InterPro" id="IPR040765">
    <property type="entry name" value="Tudor_1_RapA"/>
</dbReference>
<keyword evidence="13" id="KW-1185">Reference proteome</keyword>
<organism evidence="12 13">
    <name type="scientific">Kushneria phosphatilytica</name>
    <dbReference type="NCBI Taxonomy" id="657387"/>
    <lineage>
        <taxon>Bacteria</taxon>
        <taxon>Pseudomonadati</taxon>
        <taxon>Pseudomonadota</taxon>
        <taxon>Gammaproteobacteria</taxon>
        <taxon>Oceanospirillales</taxon>
        <taxon>Halomonadaceae</taxon>
        <taxon>Kushneria</taxon>
    </lineage>
</organism>
<evidence type="ECO:0000313" key="12">
    <source>
        <dbReference type="EMBL" id="QEL12106.1"/>
    </source>
</evidence>
<dbReference type="InterPro" id="IPR057342">
    <property type="entry name" value="DEXDc_RapA"/>
</dbReference>
<dbReference type="GO" id="GO:0005524">
    <property type="term" value="F:ATP binding"/>
    <property type="evidence" value="ECO:0007669"/>
    <property type="project" value="UniProtKB-UniRule"/>
</dbReference>
<evidence type="ECO:0000256" key="6">
    <source>
        <dbReference type="ARBA" id="ARBA00023125"/>
    </source>
</evidence>
<keyword evidence="6 9" id="KW-0238">DNA-binding</keyword>
<dbReference type="PANTHER" id="PTHR45766:SF6">
    <property type="entry name" value="SWI_SNF-RELATED MATRIX-ASSOCIATED ACTIN-DEPENDENT REGULATOR OF CHROMATIN SUBFAMILY A-LIKE PROTEIN 1"/>
    <property type="match status" value="1"/>
</dbReference>
<dbReference type="GO" id="GO:0006355">
    <property type="term" value="P:regulation of DNA-templated transcription"/>
    <property type="evidence" value="ECO:0007669"/>
    <property type="project" value="UniProtKB-UniRule"/>
</dbReference>
<keyword evidence="3 9" id="KW-0347">Helicase</keyword>
<sequence length="975" mass="110486">MSDFIPGQRFISDGEADLGLGTVLNCDQRSVTVLFAGGEQTRTYSVREAPLTRVVFGSGDRIETDEGETLIVSHVEEQHGMLIYHGDTREGASRQLPESRISDRMQFHQARDRLLTGQLERNDAFNLRYRSLQHLQRIERHPAFGLSGPRIDLIGHQLHIADEVSHRRLPRVLLADEVGLGKTIEAGLILHRLLLTGRVRRALVLVPESLTHQWLVELLRRFSLEVTLLDEAQSRELDTDSNPFESGQIVLASQQWLFADEHRQRQAREAGWDLLIVDEAQHLHWSPEGSDHGYACVAALAAGISGVMLLTATPEQSGAMSHFAQLRLLDPERYHDFDAFQAEQSGHVAIANAVEAIEHLPDESARATVETASDDSEIRELLEQFDTATVSERPGLQQQLRRILLDRYGVGRVMFRNSRRHVGGFPERRLHVETLELPQGYRRTLRRLERDEDYLDELLLDTGLNHPDVLLYPELTFEALRQEESGEAWWRFDPRLDWLRGWLKQHPGEKALVLCHHADTALELAAGLQVLSGLHVPVFHEDMSIIERDRAAAAFADADREDGSPLLICSEIGSEGRNFQFCHHLILFDLPPHPDQLEQRIGRLDRIGQHQPIDIHVPTLAGSPGEALMLWYRDALEAFTRSHGLGSHVFEQHGDTLFDALLDREALDRLIGESRALLEQTREEREAGRDRLLEYGANDEQHAERMISAVRELDEDERLDRWLDQAFEVFGIEVRGLDDELRYLYPGPHMLEGMPGLIRGEEGFSATRSREKALARDDVQRLSWEHPLIREMLSRATEGALGNAALALLEHSAIPAGRIMIEAIFRTRTSEAHHLHPARFLPPTTVRVLLDESGQELSDKVSFGGLAKSLRNIRKAAARDLIRERHELLRQLLDQAEGVASERLTPIIEHAGSDMHRALEAEIERLRSLAQRNPDVREAEIEALITERDTLAEAIDGTRLQLDAVRVIVTVEPRR</sequence>
<evidence type="ECO:0000259" key="11">
    <source>
        <dbReference type="PROSITE" id="PS51194"/>
    </source>
</evidence>
<evidence type="ECO:0000313" key="13">
    <source>
        <dbReference type="Proteomes" id="UP000322553"/>
    </source>
</evidence>
<dbReference type="SMART" id="SM00490">
    <property type="entry name" value="HELICc"/>
    <property type="match status" value="1"/>
</dbReference>
<dbReference type="GO" id="GO:0004386">
    <property type="term" value="F:helicase activity"/>
    <property type="evidence" value="ECO:0007669"/>
    <property type="project" value="UniProtKB-UniRule"/>
</dbReference>
<evidence type="ECO:0000256" key="5">
    <source>
        <dbReference type="ARBA" id="ARBA00023015"/>
    </source>
</evidence>
<dbReference type="EMBL" id="CP043420">
    <property type="protein sequence ID" value="QEL12106.1"/>
    <property type="molecule type" value="Genomic_DNA"/>
</dbReference>
<dbReference type="Gene3D" id="2.30.30.930">
    <property type="match status" value="1"/>
</dbReference>
<dbReference type="AlphaFoldDB" id="A0A5C1A1R7"/>
<dbReference type="InterPro" id="IPR000330">
    <property type="entry name" value="SNF2_N"/>
</dbReference>
<dbReference type="InterPro" id="IPR014001">
    <property type="entry name" value="Helicase_ATP-bd"/>
</dbReference>
<name>A0A5C1A1R7_9GAMM</name>
<evidence type="ECO:0000256" key="4">
    <source>
        <dbReference type="ARBA" id="ARBA00022840"/>
    </source>
</evidence>
<dbReference type="KEGG" id="kuy:FY550_13815"/>
<dbReference type="Pfam" id="PF00271">
    <property type="entry name" value="Helicase_C"/>
    <property type="match status" value="1"/>
</dbReference>
<dbReference type="CDD" id="cd18011">
    <property type="entry name" value="DEXDc_RapA"/>
    <property type="match status" value="1"/>
</dbReference>
<evidence type="ECO:0000256" key="9">
    <source>
        <dbReference type="HAMAP-Rule" id="MF_01821"/>
    </source>
</evidence>
<dbReference type="Gene3D" id="3.30.360.80">
    <property type="match status" value="1"/>
</dbReference>
<dbReference type="EC" id="3.6.4.-" evidence="9"/>
<dbReference type="RefSeq" id="WP_149054607.1">
    <property type="nucleotide sequence ID" value="NZ_CP043420.1"/>
</dbReference>
<feature type="binding site" evidence="9">
    <location>
        <begin position="176"/>
        <end position="183"/>
    </location>
    <ligand>
        <name>ATP</name>
        <dbReference type="ChEBI" id="CHEBI:30616"/>
    </ligand>
</feature>
<dbReference type="PROSITE" id="PS51192">
    <property type="entry name" value="HELICASE_ATP_BIND_1"/>
    <property type="match status" value="1"/>
</dbReference>
<dbReference type="CDD" id="cd18793">
    <property type="entry name" value="SF2_C_SNF"/>
    <property type="match status" value="1"/>
</dbReference>